<feature type="non-terminal residue" evidence="1">
    <location>
        <position position="1"/>
    </location>
</feature>
<organism evidence="1 2">
    <name type="scientific">Rangifer tarandus platyrhynchus</name>
    <name type="common">Svalbard reindeer</name>
    <dbReference type="NCBI Taxonomy" id="3082113"/>
    <lineage>
        <taxon>Eukaryota</taxon>
        <taxon>Metazoa</taxon>
        <taxon>Chordata</taxon>
        <taxon>Craniata</taxon>
        <taxon>Vertebrata</taxon>
        <taxon>Euteleostomi</taxon>
        <taxon>Mammalia</taxon>
        <taxon>Eutheria</taxon>
        <taxon>Laurasiatheria</taxon>
        <taxon>Artiodactyla</taxon>
        <taxon>Ruminantia</taxon>
        <taxon>Pecora</taxon>
        <taxon>Cervidae</taxon>
        <taxon>Odocoileinae</taxon>
        <taxon>Rangifer</taxon>
    </lineage>
</organism>
<dbReference type="EMBL" id="OX596090">
    <property type="protein sequence ID" value="CAN0544700.1"/>
    <property type="molecule type" value="Genomic_DNA"/>
</dbReference>
<reference evidence="1" key="1">
    <citation type="submission" date="2023-05" db="EMBL/GenBank/DDBJ databases">
        <authorList>
            <consortium name="ELIXIR-Norway"/>
        </authorList>
    </citation>
    <scope>NUCLEOTIDE SEQUENCE</scope>
</reference>
<evidence type="ECO:0000313" key="2">
    <source>
        <dbReference type="Proteomes" id="UP001162501"/>
    </source>
</evidence>
<feature type="non-terminal residue" evidence="1">
    <location>
        <position position="91"/>
    </location>
</feature>
<evidence type="ECO:0000313" key="1">
    <source>
        <dbReference type="EMBL" id="CAN0544700.1"/>
    </source>
</evidence>
<protein>
    <submittedName>
        <fullName evidence="1">Uncharacterized protein</fullName>
    </submittedName>
</protein>
<reference evidence="1" key="2">
    <citation type="submission" date="2025-03" db="EMBL/GenBank/DDBJ databases">
        <authorList>
            <consortium name="ELIXIR-Norway"/>
            <consortium name="Elixir Norway"/>
        </authorList>
    </citation>
    <scope>NUCLEOTIDE SEQUENCE</scope>
</reference>
<gene>
    <name evidence="1" type="ORF">MRATA1EN22A_LOCUS25859</name>
</gene>
<sequence length="91" mass="9276">AAGAINRRNSRFHQDAPAAGDSISCGSSALARCHRHRLLKMLPHHPPTLPVTVGVSPLSISAPRTLSPSGGGCPECQGQPSEETATGAEAA</sequence>
<proteinExistence type="predicted"/>
<dbReference type="Proteomes" id="UP001162501">
    <property type="component" value="Chromosome 6"/>
</dbReference>
<name>A0AC60A1S3_RANTA</name>
<accession>A0AC60A1S3</accession>